<accession>A0ABD2K699</accession>
<dbReference type="Gene3D" id="3.20.20.80">
    <property type="entry name" value="Glycosidases"/>
    <property type="match status" value="1"/>
</dbReference>
<sequence length="82" mass="9272">MKVSYYSYFHQEFTQSCNETPILGDNSVQCLEWAPGAEDMALSFWPPDDLKYLVDRAHQVDITVLLDVVHSHASKNVADGLN</sequence>
<dbReference type="PANTHER" id="PTHR43651:SF3">
    <property type="entry name" value="1,4-ALPHA-GLUCAN-BRANCHING ENZYME"/>
    <property type="match status" value="1"/>
</dbReference>
<name>A0ABD2K699_HETSC</name>
<dbReference type="PANTHER" id="PTHR43651">
    <property type="entry name" value="1,4-ALPHA-GLUCAN-BRANCHING ENZYME"/>
    <property type="match status" value="1"/>
</dbReference>
<dbReference type="EMBL" id="JBICCN010000051">
    <property type="protein sequence ID" value="KAL3098245.1"/>
    <property type="molecule type" value="Genomic_DNA"/>
</dbReference>
<evidence type="ECO:0008006" key="3">
    <source>
        <dbReference type="Google" id="ProtNLM"/>
    </source>
</evidence>
<dbReference type="AlphaFoldDB" id="A0ABD2K699"/>
<evidence type="ECO:0000313" key="1">
    <source>
        <dbReference type="EMBL" id="KAL3098245.1"/>
    </source>
</evidence>
<gene>
    <name evidence="1" type="ORF">niasHS_002081</name>
</gene>
<comment type="caution">
    <text evidence="1">The sequence shown here is derived from an EMBL/GenBank/DDBJ whole genome shotgun (WGS) entry which is preliminary data.</text>
</comment>
<keyword evidence="2" id="KW-1185">Reference proteome</keyword>
<evidence type="ECO:0000313" key="2">
    <source>
        <dbReference type="Proteomes" id="UP001620645"/>
    </source>
</evidence>
<proteinExistence type="predicted"/>
<dbReference type="InterPro" id="IPR017853">
    <property type="entry name" value="GH"/>
</dbReference>
<protein>
    <recommendedName>
        <fullName evidence="3">Glycosyl hydrolase family 13 catalytic domain-containing protein</fullName>
    </recommendedName>
</protein>
<reference evidence="1 2" key="1">
    <citation type="submission" date="2024-10" db="EMBL/GenBank/DDBJ databases">
        <authorList>
            <person name="Kim D."/>
        </authorList>
    </citation>
    <scope>NUCLEOTIDE SEQUENCE [LARGE SCALE GENOMIC DNA]</scope>
    <source>
        <strain evidence="1">Taebaek</strain>
    </source>
</reference>
<dbReference type="SUPFAM" id="SSF51445">
    <property type="entry name" value="(Trans)glycosidases"/>
    <property type="match status" value="1"/>
</dbReference>
<dbReference type="Proteomes" id="UP001620645">
    <property type="component" value="Unassembled WGS sequence"/>
</dbReference>
<organism evidence="1 2">
    <name type="scientific">Heterodera schachtii</name>
    <name type="common">Sugarbeet cyst nematode worm</name>
    <name type="synonym">Tylenchus schachtii</name>
    <dbReference type="NCBI Taxonomy" id="97005"/>
    <lineage>
        <taxon>Eukaryota</taxon>
        <taxon>Metazoa</taxon>
        <taxon>Ecdysozoa</taxon>
        <taxon>Nematoda</taxon>
        <taxon>Chromadorea</taxon>
        <taxon>Rhabditida</taxon>
        <taxon>Tylenchina</taxon>
        <taxon>Tylenchomorpha</taxon>
        <taxon>Tylenchoidea</taxon>
        <taxon>Heteroderidae</taxon>
        <taxon>Heteroderinae</taxon>
        <taxon>Heterodera</taxon>
    </lineage>
</organism>